<dbReference type="GO" id="GO:0006637">
    <property type="term" value="P:acyl-CoA metabolic process"/>
    <property type="evidence" value="ECO:0007669"/>
    <property type="project" value="InterPro"/>
</dbReference>
<comment type="caution">
    <text evidence="6">The sequence shown here is derived from an EMBL/GenBank/DDBJ whole genome shotgun (WGS) entry which is preliminary data.</text>
</comment>
<dbReference type="SUPFAM" id="SSF54637">
    <property type="entry name" value="Thioesterase/thiol ester dehydrase-isomerase"/>
    <property type="match status" value="2"/>
</dbReference>
<dbReference type="Pfam" id="PF13622">
    <property type="entry name" value="4HBT_3"/>
    <property type="match status" value="1"/>
</dbReference>
<dbReference type="GO" id="GO:0009062">
    <property type="term" value="P:fatty acid catabolic process"/>
    <property type="evidence" value="ECO:0007669"/>
    <property type="project" value="TreeGrafter"/>
</dbReference>
<organism evidence="6 7">
    <name type="scientific">Ophiocordyceps unilateralis</name>
    <name type="common">Zombie-ant fungus</name>
    <name type="synonym">Torrubia unilateralis</name>
    <dbReference type="NCBI Taxonomy" id="268505"/>
    <lineage>
        <taxon>Eukaryota</taxon>
        <taxon>Fungi</taxon>
        <taxon>Dikarya</taxon>
        <taxon>Ascomycota</taxon>
        <taxon>Pezizomycotina</taxon>
        <taxon>Sordariomycetes</taxon>
        <taxon>Hypocreomycetidae</taxon>
        <taxon>Hypocreales</taxon>
        <taxon>Ophiocordycipitaceae</taxon>
        <taxon>Ophiocordyceps</taxon>
    </lineage>
</organism>
<dbReference type="STRING" id="268505.A0A2A9P4V0"/>
<dbReference type="Gene3D" id="2.40.160.210">
    <property type="entry name" value="Acyl-CoA thioesterase, double hotdog domain"/>
    <property type="match status" value="1"/>
</dbReference>
<dbReference type="Proteomes" id="UP000037136">
    <property type="component" value="Unassembled WGS sequence"/>
</dbReference>
<gene>
    <name evidence="6" type="ORF">XA68_17227</name>
</gene>
<comment type="similarity">
    <text evidence="1">Belongs to the C/M/P thioester hydrolase family.</text>
</comment>
<reference evidence="6 7" key="1">
    <citation type="journal article" date="2015" name="BMC Genomics">
        <title>Gene expression during zombie ant biting behavior reflects the complexity underlying fungal parasitic behavioral manipulation.</title>
        <authorList>
            <person name="de Bekker C."/>
            <person name="Ohm R.A."/>
            <person name="Loreto R.G."/>
            <person name="Sebastian A."/>
            <person name="Albert I."/>
            <person name="Merrow M."/>
            <person name="Brachmann A."/>
            <person name="Hughes D.P."/>
        </authorList>
    </citation>
    <scope>NUCLEOTIDE SEQUENCE [LARGE SCALE GENOMIC DNA]</scope>
    <source>
        <strain evidence="6 7">SC16a</strain>
    </source>
</reference>
<dbReference type="Pfam" id="PF20789">
    <property type="entry name" value="4HBT_3C"/>
    <property type="match status" value="1"/>
</dbReference>
<feature type="domain" description="Acyl-CoA thioesterase-like N-terminal HotDog" evidence="4">
    <location>
        <begin position="182"/>
        <end position="263"/>
    </location>
</feature>
<feature type="compositionally biased region" description="Basic residues" evidence="3">
    <location>
        <begin position="91"/>
        <end position="104"/>
    </location>
</feature>
<dbReference type="GO" id="GO:0005782">
    <property type="term" value="C:peroxisomal matrix"/>
    <property type="evidence" value="ECO:0007669"/>
    <property type="project" value="UniProtKB-SubCell"/>
</dbReference>
<feature type="region of interest" description="Disordered" evidence="3">
    <location>
        <begin position="31"/>
        <end position="59"/>
    </location>
</feature>
<evidence type="ECO:0000256" key="3">
    <source>
        <dbReference type="SAM" id="MobiDB-lite"/>
    </source>
</evidence>
<keyword evidence="2" id="KW-0378">Hydrolase</keyword>
<dbReference type="CDD" id="cd03445">
    <property type="entry name" value="Thioesterase_II_repeat2"/>
    <property type="match status" value="1"/>
</dbReference>
<dbReference type="InterPro" id="IPR003703">
    <property type="entry name" value="Acyl_CoA_thio"/>
</dbReference>
<feature type="domain" description="Acyl-CoA thioesterase-like C-terminal" evidence="5">
    <location>
        <begin position="289"/>
        <end position="432"/>
    </location>
</feature>
<dbReference type="GO" id="GO:0047617">
    <property type="term" value="F:fatty acyl-CoA hydrolase activity"/>
    <property type="evidence" value="ECO:0007669"/>
    <property type="project" value="InterPro"/>
</dbReference>
<proteinExistence type="inferred from homology"/>
<dbReference type="InterPro" id="IPR049450">
    <property type="entry name" value="ACOT8-like_C"/>
</dbReference>
<reference evidence="6 7" key="2">
    <citation type="journal article" date="2017" name="Sci. Rep.">
        <title>Ant-infecting Ophiocordyceps genomes reveal a high diversity of potential behavioral manipulation genes and a possible major role for enterotoxins.</title>
        <authorList>
            <person name="de Bekker C."/>
            <person name="Ohm R.A."/>
            <person name="Evans H.C."/>
            <person name="Brachmann A."/>
            <person name="Hughes D.P."/>
        </authorList>
    </citation>
    <scope>NUCLEOTIDE SEQUENCE [LARGE SCALE GENOMIC DNA]</scope>
    <source>
        <strain evidence="6 7">SC16a</strain>
    </source>
</reference>
<evidence type="ECO:0000259" key="4">
    <source>
        <dbReference type="Pfam" id="PF13622"/>
    </source>
</evidence>
<name>A0A2A9P4V0_OPHUN</name>
<sequence length="445" mass="48634">MSPETRIQSTGCGEERMSLGVAYRMLWSDIPLPPPPLSPSRGPGKASTTGATPPLPSCESEAHNLSRFLFGPRQTTVLPVCHARETPFRHSLARRRLPRKKHKPQVPPVRVSPPTDRSLPSPSFTRNDEDKRAVMEDECGSTLLPPPAADPDKAPIEDTLEVTALGVLGPDVFTNARPVRLPAGARGIFGGAVIAMSLASAQKTVPDELVAHSCHCYFLLPGAGAVPLLFHVERVRDGRSFATRTVQARQRGRCVFTMTVSFVRAASAGKTHVRHAAPMPADAGPPPPDDWADEPAYRAQTRPYVVTAPVEARLVDDHDARPDQRAVYQWFRCRGTISAQGGRDAHRNALAYVSDAYLIGGVGHVHPEKPRLGMVVSLDHSIYFHSDRIAADDWIFTETLSPWADEDRGFVLRRIFHRDGTLLATCVQEGVVRLARDGSQHGAKL</sequence>
<dbReference type="AlphaFoldDB" id="A0A2A9P4V0"/>
<dbReference type="InterPro" id="IPR029069">
    <property type="entry name" value="HotDog_dom_sf"/>
</dbReference>
<evidence type="ECO:0000256" key="2">
    <source>
        <dbReference type="ARBA" id="ARBA00022801"/>
    </source>
</evidence>
<dbReference type="EMBL" id="LAZP02000693">
    <property type="protein sequence ID" value="PFH55997.1"/>
    <property type="molecule type" value="Genomic_DNA"/>
</dbReference>
<evidence type="ECO:0008006" key="8">
    <source>
        <dbReference type="Google" id="ProtNLM"/>
    </source>
</evidence>
<dbReference type="CDD" id="cd03444">
    <property type="entry name" value="Thioesterase_II_repeat1"/>
    <property type="match status" value="1"/>
</dbReference>
<evidence type="ECO:0000256" key="1">
    <source>
        <dbReference type="ARBA" id="ARBA00006538"/>
    </source>
</evidence>
<dbReference type="InterPro" id="IPR049449">
    <property type="entry name" value="TesB_ACOT8-like_N"/>
</dbReference>
<feature type="region of interest" description="Disordered" evidence="3">
    <location>
        <begin position="91"/>
        <end position="131"/>
    </location>
</feature>
<evidence type="ECO:0000313" key="6">
    <source>
        <dbReference type="EMBL" id="PFH55997.1"/>
    </source>
</evidence>
<dbReference type="InterPro" id="IPR042171">
    <property type="entry name" value="Acyl-CoA_hotdog"/>
</dbReference>
<evidence type="ECO:0000259" key="5">
    <source>
        <dbReference type="Pfam" id="PF20789"/>
    </source>
</evidence>
<dbReference type="PANTHER" id="PTHR11066:SF34">
    <property type="entry name" value="ACYL-COENZYME A THIOESTERASE 8"/>
    <property type="match status" value="1"/>
</dbReference>
<evidence type="ECO:0000313" key="7">
    <source>
        <dbReference type="Proteomes" id="UP000037136"/>
    </source>
</evidence>
<dbReference type="PANTHER" id="PTHR11066">
    <property type="entry name" value="ACYL-COA THIOESTERASE"/>
    <property type="match status" value="1"/>
</dbReference>
<dbReference type="OrthoDB" id="68328at2759"/>
<protein>
    <recommendedName>
        <fullName evidence="8">Acyl-CoA thioesterase II</fullName>
    </recommendedName>
</protein>
<accession>A0A2A9P4V0</accession>
<keyword evidence="7" id="KW-1185">Reference proteome</keyword>